<reference evidence="2" key="2">
    <citation type="submission" date="2023-05" db="EMBL/GenBank/DDBJ databases">
        <authorList>
            <person name="Schelkunov M.I."/>
        </authorList>
    </citation>
    <scope>NUCLEOTIDE SEQUENCE</scope>
    <source>
        <strain evidence="2">Hsosn_3</strain>
        <tissue evidence="2">Leaf</tissue>
    </source>
</reference>
<evidence type="ECO:0000313" key="3">
    <source>
        <dbReference type="Proteomes" id="UP001237642"/>
    </source>
</evidence>
<keyword evidence="3" id="KW-1185">Reference proteome</keyword>
<gene>
    <name evidence="2" type="ORF">POM88_012450</name>
</gene>
<feature type="region of interest" description="Disordered" evidence="1">
    <location>
        <begin position="40"/>
        <end position="59"/>
    </location>
</feature>
<accession>A0AAD8N1R5</accession>
<organism evidence="2 3">
    <name type="scientific">Heracleum sosnowskyi</name>
    <dbReference type="NCBI Taxonomy" id="360622"/>
    <lineage>
        <taxon>Eukaryota</taxon>
        <taxon>Viridiplantae</taxon>
        <taxon>Streptophyta</taxon>
        <taxon>Embryophyta</taxon>
        <taxon>Tracheophyta</taxon>
        <taxon>Spermatophyta</taxon>
        <taxon>Magnoliopsida</taxon>
        <taxon>eudicotyledons</taxon>
        <taxon>Gunneridae</taxon>
        <taxon>Pentapetalae</taxon>
        <taxon>asterids</taxon>
        <taxon>campanulids</taxon>
        <taxon>Apiales</taxon>
        <taxon>Apiaceae</taxon>
        <taxon>Apioideae</taxon>
        <taxon>apioid superclade</taxon>
        <taxon>Tordylieae</taxon>
        <taxon>Tordyliinae</taxon>
        <taxon>Heracleum</taxon>
    </lineage>
</organism>
<dbReference type="Proteomes" id="UP001237642">
    <property type="component" value="Unassembled WGS sequence"/>
</dbReference>
<reference evidence="2" key="1">
    <citation type="submission" date="2023-02" db="EMBL/GenBank/DDBJ databases">
        <title>Genome of toxic invasive species Heracleum sosnowskyi carries increased number of genes despite the absence of recent whole-genome duplications.</title>
        <authorList>
            <person name="Schelkunov M."/>
            <person name="Shtratnikova V."/>
            <person name="Makarenko M."/>
            <person name="Klepikova A."/>
            <person name="Omelchenko D."/>
            <person name="Novikova G."/>
            <person name="Obukhova E."/>
            <person name="Bogdanov V."/>
            <person name="Penin A."/>
            <person name="Logacheva M."/>
        </authorList>
    </citation>
    <scope>NUCLEOTIDE SEQUENCE</scope>
    <source>
        <strain evidence="2">Hsosn_3</strain>
        <tissue evidence="2">Leaf</tissue>
    </source>
</reference>
<sequence>MSSEPKCSETPLTIDEFEEMVATEFDEELLRELLEEPQVENDICAKPTQPGTDVDSMGKNEAHINNVHEFDWSELTPKEGTDTNMCSVEDYCDEFVELGNSGEYYSPGYGEGCQDETTYVGLW</sequence>
<name>A0AAD8N1R5_9APIA</name>
<protein>
    <submittedName>
        <fullName evidence="2">Uncharacterized protein</fullName>
    </submittedName>
</protein>
<dbReference type="AlphaFoldDB" id="A0AAD8N1R5"/>
<dbReference type="EMBL" id="JAUIZM010000003">
    <property type="protein sequence ID" value="KAK1393394.1"/>
    <property type="molecule type" value="Genomic_DNA"/>
</dbReference>
<proteinExistence type="predicted"/>
<comment type="caution">
    <text evidence="2">The sequence shown here is derived from an EMBL/GenBank/DDBJ whole genome shotgun (WGS) entry which is preliminary data.</text>
</comment>
<evidence type="ECO:0000256" key="1">
    <source>
        <dbReference type="SAM" id="MobiDB-lite"/>
    </source>
</evidence>
<evidence type="ECO:0000313" key="2">
    <source>
        <dbReference type="EMBL" id="KAK1393394.1"/>
    </source>
</evidence>